<organism evidence="1 2">
    <name type="scientific">Flavilitoribacter nigricans (strain ATCC 23147 / DSM 23189 / NBRC 102662 / NCIMB 1420 / SS-2)</name>
    <name type="common">Lewinella nigricans</name>
    <dbReference type="NCBI Taxonomy" id="1122177"/>
    <lineage>
        <taxon>Bacteria</taxon>
        <taxon>Pseudomonadati</taxon>
        <taxon>Bacteroidota</taxon>
        <taxon>Saprospiria</taxon>
        <taxon>Saprospirales</taxon>
        <taxon>Lewinellaceae</taxon>
        <taxon>Flavilitoribacter</taxon>
    </lineage>
</organism>
<evidence type="ECO:0000313" key="2">
    <source>
        <dbReference type="Proteomes" id="UP000223913"/>
    </source>
</evidence>
<evidence type="ECO:0000313" key="1">
    <source>
        <dbReference type="EMBL" id="PHN02120.1"/>
    </source>
</evidence>
<dbReference type="PANTHER" id="PTHR31118:SF32">
    <property type="entry name" value="KYNURENINE FORMAMIDASE"/>
    <property type="match status" value="1"/>
</dbReference>
<dbReference type="Gene3D" id="3.50.30.50">
    <property type="entry name" value="Putative cyclase"/>
    <property type="match status" value="1"/>
</dbReference>
<dbReference type="InterPro" id="IPR037175">
    <property type="entry name" value="KFase_sf"/>
</dbReference>
<protein>
    <submittedName>
        <fullName evidence="1">Cyclase</fullName>
    </submittedName>
</protein>
<proteinExistence type="predicted"/>
<dbReference type="Proteomes" id="UP000223913">
    <property type="component" value="Unassembled WGS sequence"/>
</dbReference>
<dbReference type="InterPro" id="IPR007325">
    <property type="entry name" value="KFase/CYL"/>
</dbReference>
<dbReference type="EMBL" id="PDUD01000044">
    <property type="protein sequence ID" value="PHN02120.1"/>
    <property type="molecule type" value="Genomic_DNA"/>
</dbReference>
<dbReference type="SUPFAM" id="SSF102198">
    <property type="entry name" value="Putative cyclase"/>
    <property type="match status" value="1"/>
</dbReference>
<dbReference type="RefSeq" id="WP_099154459.1">
    <property type="nucleotide sequence ID" value="NZ_PDUD01000044.1"/>
</dbReference>
<name>A0A2D0N109_FLAN2</name>
<dbReference type="PANTHER" id="PTHR31118">
    <property type="entry name" value="CYCLASE-LIKE PROTEIN 2"/>
    <property type="match status" value="1"/>
</dbReference>
<dbReference type="OrthoDB" id="9796085at2"/>
<sequence length="217" mass="23586">MQHLLDAKAIDLSLAYDDSISGYSEATARELGKDGWNARTLQIYSHAGTHMDAPAHFGLTGTIDAFEPQQLMGPAWVVDLSDISAGALISPQQLGGIADQVQPGDSLLLRTGWSRHRHDPSTYRNQLPRISTELAQWCVEKGIKMLGVEPPSVADVNDLEEVTRIHQLLFRGGVIIIEGLTNLSALSRPKVWLIALPLKIRAGDGAPARVIALEIEV</sequence>
<gene>
    <name evidence="1" type="ORF">CRP01_33565</name>
</gene>
<reference evidence="1 2" key="1">
    <citation type="submission" date="2017-10" db="EMBL/GenBank/DDBJ databases">
        <title>The draft genome sequence of Lewinella nigricans NBRC 102662.</title>
        <authorList>
            <person name="Wang K."/>
        </authorList>
    </citation>
    <scope>NUCLEOTIDE SEQUENCE [LARGE SCALE GENOMIC DNA]</scope>
    <source>
        <strain evidence="1 2">NBRC 102662</strain>
    </source>
</reference>
<accession>A0A2D0N109</accession>
<dbReference type="GO" id="GO:0019441">
    <property type="term" value="P:L-tryptophan catabolic process to kynurenine"/>
    <property type="evidence" value="ECO:0007669"/>
    <property type="project" value="InterPro"/>
</dbReference>
<dbReference type="AlphaFoldDB" id="A0A2D0N109"/>
<comment type="caution">
    <text evidence="1">The sequence shown here is derived from an EMBL/GenBank/DDBJ whole genome shotgun (WGS) entry which is preliminary data.</text>
</comment>
<keyword evidence="2" id="KW-1185">Reference proteome</keyword>
<dbReference type="Pfam" id="PF04199">
    <property type="entry name" value="Cyclase"/>
    <property type="match status" value="1"/>
</dbReference>
<dbReference type="GO" id="GO:0004061">
    <property type="term" value="F:arylformamidase activity"/>
    <property type="evidence" value="ECO:0007669"/>
    <property type="project" value="InterPro"/>
</dbReference>